<reference evidence="1" key="1">
    <citation type="journal article" date="2015" name="Nature">
        <title>Complex archaea that bridge the gap between prokaryotes and eukaryotes.</title>
        <authorList>
            <person name="Spang A."/>
            <person name="Saw J.H."/>
            <person name="Jorgensen S.L."/>
            <person name="Zaremba-Niedzwiedzka K."/>
            <person name="Martijn J."/>
            <person name="Lind A.E."/>
            <person name="van Eijk R."/>
            <person name="Schleper C."/>
            <person name="Guy L."/>
            <person name="Ettema T.J."/>
        </authorList>
    </citation>
    <scope>NUCLEOTIDE SEQUENCE</scope>
</reference>
<dbReference type="AlphaFoldDB" id="A0A0F9A5Y3"/>
<organism evidence="1">
    <name type="scientific">marine sediment metagenome</name>
    <dbReference type="NCBI Taxonomy" id="412755"/>
    <lineage>
        <taxon>unclassified sequences</taxon>
        <taxon>metagenomes</taxon>
        <taxon>ecological metagenomes</taxon>
    </lineage>
</organism>
<proteinExistence type="predicted"/>
<gene>
    <name evidence="1" type="ORF">LCGC14_2888450</name>
</gene>
<comment type="caution">
    <text evidence="1">The sequence shown here is derived from an EMBL/GenBank/DDBJ whole genome shotgun (WGS) entry which is preliminary data.</text>
</comment>
<protein>
    <submittedName>
        <fullName evidence="1">Uncharacterized protein</fullName>
    </submittedName>
</protein>
<evidence type="ECO:0000313" key="1">
    <source>
        <dbReference type="EMBL" id="KKK73969.1"/>
    </source>
</evidence>
<dbReference type="EMBL" id="LAZR01056541">
    <property type="protein sequence ID" value="KKK73969.1"/>
    <property type="molecule type" value="Genomic_DNA"/>
</dbReference>
<sequence>MKIVTYSEAARIAKVSRQAIHALKKAHLTIRRSYPFFHQNHEGKTSGVNIDHPDWKLYVDRNNSNPTKKPHPVKKTRVKSVKPVKRNDAYITDTFIKLMKIVEETIIETIDPSEDDLNNFKDTCLKKCQAVIK</sequence>
<accession>A0A0F9A5Y3</accession>
<name>A0A0F9A5Y3_9ZZZZ</name>